<feature type="compositionally biased region" description="Polar residues" evidence="1">
    <location>
        <begin position="195"/>
        <end position="206"/>
    </location>
</feature>
<reference evidence="2" key="1">
    <citation type="submission" date="2021-01" db="UniProtKB">
        <authorList>
            <consortium name="EnsemblPlants"/>
        </authorList>
    </citation>
    <scope>IDENTIFICATION</scope>
</reference>
<evidence type="ECO:0000256" key="1">
    <source>
        <dbReference type="SAM" id="MobiDB-lite"/>
    </source>
</evidence>
<evidence type="ECO:0000313" key="3">
    <source>
        <dbReference type="Proteomes" id="UP000594263"/>
    </source>
</evidence>
<evidence type="ECO:0000313" key="2">
    <source>
        <dbReference type="EnsemblPlants" id="Kaladp0267s0007.1.v1.1"/>
    </source>
</evidence>
<organism evidence="2 3">
    <name type="scientific">Kalanchoe fedtschenkoi</name>
    <name type="common">Lavender scallops</name>
    <name type="synonym">South American air plant</name>
    <dbReference type="NCBI Taxonomy" id="63787"/>
    <lineage>
        <taxon>Eukaryota</taxon>
        <taxon>Viridiplantae</taxon>
        <taxon>Streptophyta</taxon>
        <taxon>Embryophyta</taxon>
        <taxon>Tracheophyta</taxon>
        <taxon>Spermatophyta</taxon>
        <taxon>Magnoliopsida</taxon>
        <taxon>eudicotyledons</taxon>
        <taxon>Gunneridae</taxon>
        <taxon>Pentapetalae</taxon>
        <taxon>Saxifragales</taxon>
        <taxon>Crassulaceae</taxon>
        <taxon>Kalanchoe</taxon>
    </lineage>
</organism>
<keyword evidence="3" id="KW-1185">Reference proteome</keyword>
<sequence length="206" mass="23377">MEIRKDLNDLAELIRGCIRRNELERKTPMFPPWPSLNTLKMTVEAAVEDDSDTEVKLEKDNIENEVEELQTTEDVISIFTDLPIPEDEDKVMVTKSDVQEKYFDLNKNFTCCKFLLQLRRWLSDLRRVPAVDFLHMVRHLRSYLSLHLPKPPLLLHPIDKSPSDAASPSTFSAMASTVTYPSADGGTDEAGAVSRLTSPSSSGIWR</sequence>
<dbReference type="EnsemblPlants" id="Kaladp0267s0007.1.v1.1">
    <property type="protein sequence ID" value="Kaladp0267s0007.1.v1.1"/>
    <property type="gene ID" value="Kaladp0267s0007.v1.1"/>
</dbReference>
<feature type="region of interest" description="Disordered" evidence="1">
    <location>
        <begin position="182"/>
        <end position="206"/>
    </location>
</feature>
<proteinExistence type="predicted"/>
<dbReference type="Proteomes" id="UP000594263">
    <property type="component" value="Unplaced"/>
</dbReference>
<name>A0A7N0VAH0_KALFE</name>
<accession>A0A7N0VAH0</accession>
<dbReference type="AlphaFoldDB" id="A0A7N0VAH0"/>
<protein>
    <submittedName>
        <fullName evidence="2">Uncharacterized protein</fullName>
    </submittedName>
</protein>
<dbReference type="Gramene" id="Kaladp0267s0007.1.v1.1">
    <property type="protein sequence ID" value="Kaladp0267s0007.1.v1.1"/>
    <property type="gene ID" value="Kaladp0267s0007.v1.1"/>
</dbReference>